<dbReference type="PANTHER" id="PTHR11707">
    <property type="entry name" value="L-ASPARAGINASE"/>
    <property type="match status" value="1"/>
</dbReference>
<dbReference type="STRING" id="51031.W2U138"/>
<dbReference type="GO" id="GO:0004067">
    <property type="term" value="F:asparaginase activity"/>
    <property type="evidence" value="ECO:0007669"/>
    <property type="project" value="TreeGrafter"/>
</dbReference>
<dbReference type="InterPro" id="IPR037152">
    <property type="entry name" value="L-asparaginase_N_sf"/>
</dbReference>
<feature type="region of interest" description="Disordered" evidence="1">
    <location>
        <begin position="188"/>
        <end position="218"/>
    </location>
</feature>
<proteinExistence type="predicted"/>
<reference evidence="3" key="1">
    <citation type="journal article" date="2014" name="Nat. Genet.">
        <title>Genome of the human hookworm Necator americanus.</title>
        <authorList>
            <person name="Tang Y.T."/>
            <person name="Gao X."/>
            <person name="Rosa B.A."/>
            <person name="Abubucker S."/>
            <person name="Hallsworth-Pepin K."/>
            <person name="Martin J."/>
            <person name="Tyagi R."/>
            <person name="Heizer E."/>
            <person name="Zhang X."/>
            <person name="Bhonagiri-Palsikar V."/>
            <person name="Minx P."/>
            <person name="Warren W.C."/>
            <person name="Wang Q."/>
            <person name="Zhan B."/>
            <person name="Hotez P.J."/>
            <person name="Sternberg P.W."/>
            <person name="Dougall A."/>
            <person name="Gaze S.T."/>
            <person name="Mulvenna J."/>
            <person name="Sotillo J."/>
            <person name="Ranganathan S."/>
            <person name="Rabelo E.M."/>
            <person name="Wilson R.K."/>
            <person name="Felgner P.L."/>
            <person name="Bethony J."/>
            <person name="Hawdon J.M."/>
            <person name="Gasser R.B."/>
            <person name="Loukas A."/>
            <person name="Mitreva M."/>
        </authorList>
    </citation>
    <scope>NUCLEOTIDE SEQUENCE [LARGE SCALE GENOMIC DNA]</scope>
</reference>
<dbReference type="KEGG" id="nai:NECAME_01194"/>
<dbReference type="SUPFAM" id="SSF53774">
    <property type="entry name" value="Glutaminase/Asparaginase"/>
    <property type="match status" value="1"/>
</dbReference>
<dbReference type="InterPro" id="IPR036152">
    <property type="entry name" value="Asp/glu_Ase-like_sf"/>
</dbReference>
<dbReference type="AlphaFoldDB" id="W2U138"/>
<name>W2U138_NECAM</name>
<gene>
    <name evidence="2" type="ORF">NECAME_01194</name>
</gene>
<sequence>MYKFGKIPTFKIGEEGDEENEERVWTETHGIRHYAIRKMSSPPMMMGASSPKKPLDESHTPKLLKIHDGNIMRNVSATDFRDFTENLVHDLHDTKAAPTSIDAPSALPEARVLCLYTGGTIGMRSHDGVYSPQAGYLPAVIRTIPPLNDKTFIEKNFGSSPVKPYSLPPVRHMKKRVVYWNRSKKELSTTKVAREPGSSVKDSVPGSTRDVLEISRGT</sequence>
<dbReference type="Gene3D" id="3.40.50.1170">
    <property type="entry name" value="L-asparaginase, N-terminal domain"/>
    <property type="match status" value="1"/>
</dbReference>
<organism evidence="2 3">
    <name type="scientific">Necator americanus</name>
    <name type="common">Human hookworm</name>
    <dbReference type="NCBI Taxonomy" id="51031"/>
    <lineage>
        <taxon>Eukaryota</taxon>
        <taxon>Metazoa</taxon>
        <taxon>Ecdysozoa</taxon>
        <taxon>Nematoda</taxon>
        <taxon>Chromadorea</taxon>
        <taxon>Rhabditida</taxon>
        <taxon>Rhabditina</taxon>
        <taxon>Rhabditomorpha</taxon>
        <taxon>Strongyloidea</taxon>
        <taxon>Ancylostomatidae</taxon>
        <taxon>Bunostominae</taxon>
        <taxon>Necator</taxon>
    </lineage>
</organism>
<accession>W2U138</accession>
<evidence type="ECO:0000313" key="3">
    <source>
        <dbReference type="Proteomes" id="UP000053676"/>
    </source>
</evidence>
<dbReference type="PANTHER" id="PTHR11707:SF28">
    <property type="entry name" value="60 KDA LYSOPHOSPHOLIPASE"/>
    <property type="match status" value="1"/>
</dbReference>
<protein>
    <recommendedName>
        <fullName evidence="4">Asparaginase</fullName>
    </recommendedName>
</protein>
<dbReference type="Proteomes" id="UP000053676">
    <property type="component" value="Unassembled WGS sequence"/>
</dbReference>
<evidence type="ECO:0008006" key="4">
    <source>
        <dbReference type="Google" id="ProtNLM"/>
    </source>
</evidence>
<evidence type="ECO:0000313" key="2">
    <source>
        <dbReference type="EMBL" id="ETN87037.1"/>
    </source>
</evidence>
<evidence type="ECO:0000256" key="1">
    <source>
        <dbReference type="SAM" id="MobiDB-lite"/>
    </source>
</evidence>
<dbReference type="InterPro" id="IPR006034">
    <property type="entry name" value="Asparaginase/glutaminase-like"/>
</dbReference>
<dbReference type="OrthoDB" id="542841at2759"/>
<dbReference type="EMBL" id="KI657456">
    <property type="protein sequence ID" value="ETN87037.1"/>
    <property type="molecule type" value="Genomic_DNA"/>
</dbReference>
<keyword evidence="3" id="KW-1185">Reference proteome</keyword>